<keyword evidence="1" id="KW-1133">Transmembrane helix</keyword>
<reference evidence="2 3" key="1">
    <citation type="submission" date="2021-01" db="EMBL/GenBank/DDBJ databases">
        <title>FDA dAtabase for Regulatory Grade micrObial Sequences (FDA-ARGOS): Supporting development and validation of Infectious Disease Dx tests.</title>
        <authorList>
            <person name="Nelson B."/>
            <person name="Plummer A."/>
            <person name="Tallon L."/>
            <person name="Sadzewicz L."/>
            <person name="Zhao X."/>
            <person name="Boylan J."/>
            <person name="Ott S."/>
            <person name="Bowen H."/>
            <person name="Vavikolanu K."/>
            <person name="Mehta A."/>
            <person name="Aluvathingal J."/>
            <person name="Nadendla S."/>
            <person name="Myers T."/>
            <person name="Yan Y."/>
            <person name="Sichtig H."/>
        </authorList>
    </citation>
    <scope>NUCLEOTIDE SEQUENCE [LARGE SCALE GENOMIC DNA]</scope>
    <source>
        <strain evidence="2 3">FDAARGOS_1161</strain>
    </source>
</reference>
<feature type="transmembrane region" description="Helical" evidence="1">
    <location>
        <begin position="116"/>
        <end position="135"/>
    </location>
</feature>
<feature type="transmembrane region" description="Helical" evidence="1">
    <location>
        <begin position="184"/>
        <end position="207"/>
    </location>
</feature>
<feature type="transmembrane region" description="Helical" evidence="1">
    <location>
        <begin position="321"/>
        <end position="340"/>
    </location>
</feature>
<keyword evidence="1" id="KW-0812">Transmembrane</keyword>
<proteinExistence type="predicted"/>
<dbReference type="PANTHER" id="PTHR37814">
    <property type="entry name" value="CONSERVED MEMBRANE PROTEIN"/>
    <property type="match status" value="1"/>
</dbReference>
<feature type="transmembrane region" description="Helical" evidence="1">
    <location>
        <begin position="219"/>
        <end position="240"/>
    </location>
</feature>
<feature type="transmembrane region" description="Helical" evidence="1">
    <location>
        <begin position="294"/>
        <end position="315"/>
    </location>
</feature>
<feature type="transmembrane region" description="Helical" evidence="1">
    <location>
        <begin position="260"/>
        <end position="282"/>
    </location>
</feature>
<feature type="transmembrane region" description="Helical" evidence="1">
    <location>
        <begin position="86"/>
        <end position="110"/>
    </location>
</feature>
<accession>A0A974NPV3</accession>
<organism evidence="2 3">
    <name type="scientific">Peribacillus psychrosaccharolyticus</name>
    <name type="common">Bacillus psychrosaccharolyticus</name>
    <dbReference type="NCBI Taxonomy" id="1407"/>
    <lineage>
        <taxon>Bacteria</taxon>
        <taxon>Bacillati</taxon>
        <taxon>Bacillota</taxon>
        <taxon>Bacilli</taxon>
        <taxon>Bacillales</taxon>
        <taxon>Bacillaceae</taxon>
        <taxon>Peribacillus</taxon>
    </lineage>
</organism>
<keyword evidence="1" id="KW-0472">Membrane</keyword>
<dbReference type="KEGG" id="ppsr:I6J18_07690"/>
<protein>
    <submittedName>
        <fullName evidence="2">Uncharacterized protein</fullName>
    </submittedName>
</protein>
<dbReference type="AlphaFoldDB" id="A0A974NPV3"/>
<gene>
    <name evidence="2" type="ORF">I6J18_07690</name>
</gene>
<feature type="transmembrane region" description="Helical" evidence="1">
    <location>
        <begin position="37"/>
        <end position="55"/>
    </location>
</feature>
<dbReference type="EMBL" id="CP068053">
    <property type="protein sequence ID" value="QQT01728.1"/>
    <property type="molecule type" value="Genomic_DNA"/>
</dbReference>
<dbReference type="InterPro" id="IPR038728">
    <property type="entry name" value="YkvI-like"/>
</dbReference>
<evidence type="ECO:0000313" key="3">
    <source>
        <dbReference type="Proteomes" id="UP000595254"/>
    </source>
</evidence>
<evidence type="ECO:0000256" key="1">
    <source>
        <dbReference type="SAM" id="Phobius"/>
    </source>
</evidence>
<dbReference type="Proteomes" id="UP000595254">
    <property type="component" value="Chromosome"/>
</dbReference>
<keyword evidence="3" id="KW-1185">Reference proteome</keyword>
<dbReference type="RefSeq" id="WP_040375993.1">
    <property type="nucleotide sequence ID" value="NZ_CP068053.1"/>
</dbReference>
<evidence type="ECO:0000313" key="2">
    <source>
        <dbReference type="EMBL" id="QQT01728.1"/>
    </source>
</evidence>
<feature type="transmembrane region" description="Helical" evidence="1">
    <location>
        <begin position="142"/>
        <end position="164"/>
    </location>
</feature>
<dbReference type="PANTHER" id="PTHR37814:SF1">
    <property type="entry name" value="MEMBRANE PROTEIN"/>
    <property type="match status" value="1"/>
</dbReference>
<name>A0A974NPV3_PERPY</name>
<sequence length="347" mass="37990">MRARWTGAFQIAAVYVGTVVGAGFATGREIAEFFTKYGSIGFLGILIAGYIFIYTGTKMMILSARAQARTYEEFNRFLFGRRLAPIVNIFFLVMLIGVTAVMISGAGAVFEEQLGLSRLIGVTVTIIGASVILMLGLKGLFLVNSFVVPIMIFFSVMLCVLTLADGSIQPSMLFLPSTVSMDAVLSPFAYAAFNLALAQAILIPVAYEVKDEKVIREGAVLGGLFLTLILLAGHISLLALPNVLTYEIPTAELMKKAASGLYWVFILVIYCEIFTSVIGNIFGLQKQINAYIKLPNLLVTLLICTLSVIIGQFEYGTLLSYLYPIFGYISLLFLFLIWLAKLNKPMH</sequence>